<feature type="transmembrane region" description="Helical" evidence="1">
    <location>
        <begin position="411"/>
        <end position="431"/>
    </location>
</feature>
<feature type="transmembrane region" description="Helical" evidence="1">
    <location>
        <begin position="300"/>
        <end position="318"/>
    </location>
</feature>
<organism evidence="2">
    <name type="scientific">Pseudogemmatithrix spongiicola</name>
    <dbReference type="NCBI Taxonomy" id="3062599"/>
    <lineage>
        <taxon>Bacteria</taxon>
        <taxon>Pseudomonadati</taxon>
        <taxon>Gemmatimonadota</taxon>
        <taxon>Gemmatimonadia</taxon>
        <taxon>Gemmatimonadales</taxon>
        <taxon>Gemmatimonadaceae</taxon>
        <taxon>Pseudogemmatithrix</taxon>
    </lineage>
</organism>
<evidence type="ECO:0000313" key="3">
    <source>
        <dbReference type="EMBL" id="WKW15382.1"/>
    </source>
</evidence>
<feature type="transmembrane region" description="Helical" evidence="1">
    <location>
        <begin position="109"/>
        <end position="127"/>
    </location>
</feature>
<feature type="transmembrane region" description="Helical" evidence="1">
    <location>
        <begin position="148"/>
        <end position="170"/>
    </location>
</feature>
<reference evidence="2" key="1">
    <citation type="submission" date="2023-07" db="EMBL/GenBank/DDBJ databases">
        <authorList>
            <person name="Haufschild T."/>
            <person name="Kallscheuer N."/>
            <person name="Hammer J."/>
            <person name="Kohn T."/>
            <person name="Kabuu M."/>
            <person name="Jogler M."/>
            <person name="Wohfarth N."/>
            <person name="Heuer A."/>
            <person name="Rohde M."/>
            <person name="van Teeseling M.C.F."/>
            <person name="Jogler C."/>
        </authorList>
    </citation>
    <scope>NUCLEOTIDE SEQUENCE</scope>
    <source>
        <strain evidence="2">Strain 138</strain>
        <strain evidence="3">Strain 318</strain>
    </source>
</reference>
<feature type="transmembrane region" description="Helical" evidence="1">
    <location>
        <begin position="34"/>
        <end position="53"/>
    </location>
</feature>
<feature type="transmembrane region" description="Helical" evidence="1">
    <location>
        <begin position="12"/>
        <end position="28"/>
    </location>
</feature>
<dbReference type="Proteomes" id="UP001229955">
    <property type="component" value="Chromosome"/>
</dbReference>
<dbReference type="EMBL" id="CP130613">
    <property type="protein sequence ID" value="WKW15382.1"/>
    <property type="molecule type" value="Genomic_DNA"/>
</dbReference>
<accession>A0AA49K094</accession>
<dbReference type="EMBL" id="CP130612">
    <property type="protein sequence ID" value="WKW12475.1"/>
    <property type="molecule type" value="Genomic_DNA"/>
</dbReference>
<keyword evidence="1" id="KW-1133">Transmembrane helix</keyword>
<gene>
    <name evidence="2" type="ORF">Strain138_001768</name>
    <name evidence="3" type="ORF">Strain318_001767</name>
</gene>
<evidence type="ECO:0000256" key="1">
    <source>
        <dbReference type="SAM" id="Phobius"/>
    </source>
</evidence>
<keyword evidence="4" id="KW-1185">Reference proteome</keyword>
<feature type="transmembrane region" description="Helical" evidence="1">
    <location>
        <begin position="325"/>
        <end position="344"/>
    </location>
</feature>
<dbReference type="AlphaFoldDB" id="A0AA49JUR2"/>
<evidence type="ECO:0000313" key="4">
    <source>
        <dbReference type="Proteomes" id="UP001229955"/>
    </source>
</evidence>
<evidence type="ECO:0000313" key="2">
    <source>
        <dbReference type="EMBL" id="WKW12475.1"/>
    </source>
</evidence>
<proteinExistence type="predicted"/>
<keyword evidence="1" id="KW-0812">Transmembrane</keyword>
<keyword evidence="1" id="KW-0472">Membrane</keyword>
<feature type="transmembrane region" description="Helical" evidence="1">
    <location>
        <begin position="265"/>
        <end position="285"/>
    </location>
</feature>
<protein>
    <submittedName>
        <fullName evidence="2">Uncharacterized protein</fullName>
    </submittedName>
</protein>
<feature type="transmembrane region" description="Helical" evidence="1">
    <location>
        <begin position="240"/>
        <end position="256"/>
    </location>
</feature>
<dbReference type="RefSeq" id="WP_367885353.1">
    <property type="nucleotide sequence ID" value="NZ_CP130612.1"/>
</dbReference>
<feature type="transmembrane region" description="Helical" evidence="1">
    <location>
        <begin position="190"/>
        <end position="211"/>
    </location>
</feature>
<dbReference type="KEGG" id="pspc:Strain318_001767"/>
<accession>A0AA49JUR2</accession>
<feature type="transmembrane region" description="Helical" evidence="1">
    <location>
        <begin position="65"/>
        <end position="89"/>
    </location>
</feature>
<name>A0AA49JUR2_9BACT</name>
<feature type="transmembrane region" description="Helical" evidence="1">
    <location>
        <begin position="218"/>
        <end position="234"/>
    </location>
</feature>
<sequence>MMPLPRVSPRAWLPMGGVLLLVLGMGAMENPLWAIAAPMTATIVGYVAFVRQLHRRVGDGLVGDLAFVYLGFLVLYTVVPGVVVFYGLSSDIAGALEQLLPSAAETGRQLWRQVLFGAMFAVAYLAARGTAQLPTVAVADPGWRRPRTILVAGALVFACLFALIAFSAPVESYYEHYTRYDHLGWTTRKFVSLSLRLSFGLYCALLTFLYLDARRWSRFIPFVVLALAAFEIGYSRGARIQGLIVLLMAMVLHHLTRRRITMRQLAVAGGLAVAAFTAIELVRLLTDVSDARDRLLEGGLGPPAEFLAVFLPSLHLYAERAAGTLPAAPWPMFFFDFIALFTWGDFTKYMPMYWYAETYFPFLDVPPFTIGPVAESALWGGEWDIAVRGLLNGLFFAWIVRAFLRFRDRWWALGVYAYCYATCALALKYSIFVNVQLVEKNLVPAFLLVEGTRMLMRRRLPRLA</sequence>
<feature type="transmembrane region" description="Helical" evidence="1">
    <location>
        <begin position="385"/>
        <end position="404"/>
    </location>
</feature>